<dbReference type="Gene3D" id="3.40.50.1820">
    <property type="entry name" value="alpha/beta hydrolase"/>
    <property type="match status" value="1"/>
</dbReference>
<dbReference type="EMBL" id="VWNA01000001">
    <property type="protein sequence ID" value="MQT11145.1"/>
    <property type="molecule type" value="Genomic_DNA"/>
</dbReference>
<comment type="caution">
    <text evidence="2">The sequence shown here is derived from an EMBL/GenBank/DDBJ whole genome shotgun (WGS) entry which is preliminary data.</text>
</comment>
<evidence type="ECO:0000313" key="2">
    <source>
        <dbReference type="EMBL" id="MQT11145.1"/>
    </source>
</evidence>
<protein>
    <submittedName>
        <fullName evidence="2">DUF3141 domain-containing protein</fullName>
    </submittedName>
</protein>
<dbReference type="AlphaFoldDB" id="A0A6A7XXL6"/>
<dbReference type="SUPFAM" id="SSF53474">
    <property type="entry name" value="alpha/beta-Hydrolases"/>
    <property type="match status" value="1"/>
</dbReference>
<accession>A0A6A7XXL6</accession>
<dbReference type="InterPro" id="IPR024501">
    <property type="entry name" value="DUF3141"/>
</dbReference>
<sequence>MNTPTIPTRDTTKTAVADRPERRRASPRDADAIHEGAVLHPEHERAVSRGPVAHGGVPADPHALARSVRRGPLAPWLDAVDYAWDAWQRSILYLDVMRERGNQYREHMAKRTPGVLMFDAEVLVDGRTLEHPCNYGLTRILPPEGTVIDPGKRPYVVVDPRAGHGPGIGGFKADSEIGVALAAGHPCYFIGFLPEPVPGQTIEDVMAAEAVFLETVIARHPGVEGLPVVVGNCQAGWAVTMLAAVRPDLFGPIILAGSPLSFWAGHKGGSPMRYMGGLIGGSWMTALTGDLGRGLFDGAWLVTNFEALNPANTLWTKQFNLWAKVDEEAPRYLGFERWWGGHIDLNAEEMQFIVDELFMGNRLATAELITRDGVRVDLRSIRSPIVVFCSRGDDITPPPQALGWITDLYESDDDLIGSGQTIVYTVHDSTGHLGIFVSGSVVRREHREFANNIELIDCLPPGLYEMVLMPAEPGSEEAERGEPWIARFEGRTLADVRTLVGANEEDERAFAAVRQVSEANLGLYRTVLQPIVRAAITEPGTQWRHALQPSRLPFELFSDTHPLAPMVKRAAAHVRAHRRAAAPDNPLLGVQDLVSKAMVTGLDLYRDRRNAAAEALFYAIYGAPLVQALAGLKASDAAPRRHPGLIPEGVAARRQHRDDLMKRVGEGGIREAAMRAALYVGRGGLAVDERMFEVVRAVRAETADDETQEDFKRRLREQYLMLEFDEVAALAALPKLLPADEAVRRNILALTERVLTAAGPLNDDARRRLDHVATLFLS</sequence>
<evidence type="ECO:0000313" key="3">
    <source>
        <dbReference type="Proteomes" id="UP000332515"/>
    </source>
</evidence>
<name>A0A6A7XXL6_9HYPH</name>
<dbReference type="InterPro" id="IPR029058">
    <property type="entry name" value="AB_hydrolase_fold"/>
</dbReference>
<keyword evidence="3" id="KW-1185">Reference proteome</keyword>
<dbReference type="InterPro" id="IPR051321">
    <property type="entry name" value="PHA/PHB_synthase"/>
</dbReference>
<feature type="region of interest" description="Disordered" evidence="1">
    <location>
        <begin position="1"/>
        <end position="29"/>
    </location>
</feature>
<evidence type="ECO:0000256" key="1">
    <source>
        <dbReference type="SAM" id="MobiDB-lite"/>
    </source>
</evidence>
<reference evidence="2 3" key="1">
    <citation type="submission" date="2019-09" db="EMBL/GenBank/DDBJ databases">
        <title>Segnochrobactrum spirostomi gen. nov., sp. nov., isolated from the ciliate Spirostomum cf. yagiui and description of a novel family, Segnochrobactraceae fam. nov. within the order Rhizobiales of the class Alphaproteobacteria.</title>
        <authorList>
            <person name="Akter S."/>
            <person name="Shazib S.U.A."/>
            <person name="Shin M.K."/>
        </authorList>
    </citation>
    <scope>NUCLEOTIDE SEQUENCE [LARGE SCALE GENOMIC DNA]</scope>
    <source>
        <strain evidence="2 3">Sp-1</strain>
    </source>
</reference>
<dbReference type="Pfam" id="PF11339">
    <property type="entry name" value="DUF3141"/>
    <property type="match status" value="1"/>
</dbReference>
<dbReference type="Proteomes" id="UP000332515">
    <property type="component" value="Unassembled WGS sequence"/>
</dbReference>
<feature type="compositionally biased region" description="Basic and acidic residues" evidence="1">
    <location>
        <begin position="10"/>
        <end position="29"/>
    </location>
</feature>
<dbReference type="PANTHER" id="PTHR36837">
    <property type="entry name" value="POLY(3-HYDROXYALKANOATE) POLYMERASE SUBUNIT PHAC"/>
    <property type="match status" value="1"/>
</dbReference>
<gene>
    <name evidence="2" type="ORF">F0357_00310</name>
</gene>
<dbReference type="PANTHER" id="PTHR36837:SF2">
    <property type="entry name" value="POLY(3-HYDROXYALKANOATE) POLYMERASE SUBUNIT PHAC"/>
    <property type="match status" value="1"/>
</dbReference>
<proteinExistence type="predicted"/>
<organism evidence="2 3">
    <name type="scientific">Segnochrobactrum spirostomi</name>
    <dbReference type="NCBI Taxonomy" id="2608987"/>
    <lineage>
        <taxon>Bacteria</taxon>
        <taxon>Pseudomonadati</taxon>
        <taxon>Pseudomonadota</taxon>
        <taxon>Alphaproteobacteria</taxon>
        <taxon>Hyphomicrobiales</taxon>
        <taxon>Segnochrobactraceae</taxon>
        <taxon>Segnochrobactrum</taxon>
    </lineage>
</organism>
<dbReference type="RefSeq" id="WP_153477480.1">
    <property type="nucleotide sequence ID" value="NZ_VWNA01000001.1"/>
</dbReference>